<evidence type="ECO:0000256" key="1">
    <source>
        <dbReference type="ARBA" id="ARBA00007665"/>
    </source>
</evidence>
<dbReference type="EMBL" id="LGRX02000767">
    <property type="protein sequence ID" value="KAK3287689.1"/>
    <property type="molecule type" value="Genomic_DNA"/>
</dbReference>
<dbReference type="InterPro" id="IPR020568">
    <property type="entry name" value="Ribosomal_Su5_D2-typ_SF"/>
</dbReference>
<dbReference type="InterPro" id="IPR036956">
    <property type="entry name" value="Impact_N_sf"/>
</dbReference>
<dbReference type="Pfam" id="PF01205">
    <property type="entry name" value="Impact_N"/>
    <property type="match status" value="1"/>
</dbReference>
<keyword evidence="5" id="KW-1185">Reference proteome</keyword>
<dbReference type="PANTHER" id="PTHR16301">
    <property type="entry name" value="IMPACT-RELATED"/>
    <property type="match status" value="1"/>
</dbReference>
<name>A0AAE0LK49_9CHLO</name>
<evidence type="ECO:0000313" key="5">
    <source>
        <dbReference type="Proteomes" id="UP001190700"/>
    </source>
</evidence>
<feature type="region of interest" description="Disordered" evidence="2">
    <location>
        <begin position="305"/>
        <end position="327"/>
    </location>
</feature>
<evidence type="ECO:0000313" key="4">
    <source>
        <dbReference type="EMBL" id="KAK3287689.1"/>
    </source>
</evidence>
<protein>
    <recommendedName>
        <fullName evidence="3">Impact N-terminal domain-containing protein</fullName>
    </recommendedName>
</protein>
<proteinExistence type="inferred from homology"/>
<gene>
    <name evidence="4" type="ORF">CYMTET_4806</name>
</gene>
<comment type="caution">
    <text evidence="4">The sequence shown here is derived from an EMBL/GenBank/DDBJ whole genome shotgun (WGS) entry which is preliminary data.</text>
</comment>
<feature type="region of interest" description="Disordered" evidence="2">
    <location>
        <begin position="259"/>
        <end position="285"/>
    </location>
</feature>
<comment type="similarity">
    <text evidence="1">Belongs to the IMPACT family.</text>
</comment>
<accession>A0AAE0LK49</accession>
<dbReference type="GO" id="GO:0005737">
    <property type="term" value="C:cytoplasm"/>
    <property type="evidence" value="ECO:0007669"/>
    <property type="project" value="TreeGrafter"/>
</dbReference>
<feature type="compositionally biased region" description="Acidic residues" evidence="2">
    <location>
        <begin position="387"/>
        <end position="398"/>
    </location>
</feature>
<evidence type="ECO:0000259" key="3">
    <source>
        <dbReference type="Pfam" id="PF01205"/>
    </source>
</evidence>
<reference evidence="4 5" key="1">
    <citation type="journal article" date="2015" name="Genome Biol. Evol.">
        <title>Comparative Genomics of a Bacterivorous Green Alga Reveals Evolutionary Causalities and Consequences of Phago-Mixotrophic Mode of Nutrition.</title>
        <authorList>
            <person name="Burns J.A."/>
            <person name="Paasch A."/>
            <person name="Narechania A."/>
            <person name="Kim E."/>
        </authorList>
    </citation>
    <scope>NUCLEOTIDE SEQUENCE [LARGE SCALE GENOMIC DNA]</scope>
    <source>
        <strain evidence="4 5">PLY_AMNH</strain>
    </source>
</reference>
<dbReference type="PANTHER" id="PTHR16301:SF25">
    <property type="entry name" value="PROTEIN IMPACT"/>
    <property type="match status" value="1"/>
</dbReference>
<feature type="region of interest" description="Disordered" evidence="2">
    <location>
        <begin position="83"/>
        <end position="106"/>
    </location>
</feature>
<dbReference type="GO" id="GO:0006446">
    <property type="term" value="P:regulation of translational initiation"/>
    <property type="evidence" value="ECO:0007669"/>
    <property type="project" value="TreeGrafter"/>
</dbReference>
<feature type="domain" description="Impact N-terminal" evidence="3">
    <location>
        <begin position="138"/>
        <end position="247"/>
    </location>
</feature>
<feature type="region of interest" description="Disordered" evidence="2">
    <location>
        <begin position="384"/>
        <end position="409"/>
    </location>
</feature>
<dbReference type="InterPro" id="IPR001498">
    <property type="entry name" value="Impact_N"/>
</dbReference>
<sequence length="409" mass="43563">MTKQVEEAIARARSQRAPLKQKWTCTVATSTMAERGEILSLYHYHHLILVANLTKHTITHEWWEKPTDKRGLDAAKRILQLPGSRGPRDTAFRRAPPTGVTTTGGRDLPVVQTVRRETLNLNRHGTCETAHGDLAKDRGSLFVAHVAWPITTVAHVQAALSAMRRMPGLVDATHNIAAWRVCGQWPAQPRAPVQSGSEDDGEASAGGRLLAALTKAGSMNVVVVVSRWYGGQNIGQARFRHVQERAVTLLTSVGLLDGAQPVHGQGSGRHLREPTEGPAASSAPALPWARVSDCRTADNLCDVARTAAQPSKPKTGGSNIAEGPPYTASPVEATQAALRNTLAAAAERRRLGSVSMGKKDIRGSCTVGGGAPVGGKSHLDVVCLDDTSSDDDGDDDVVELPGHPFVPDP</sequence>
<dbReference type="AlphaFoldDB" id="A0AAE0LK49"/>
<dbReference type="Gene3D" id="3.30.230.30">
    <property type="entry name" value="Impact, N-terminal domain"/>
    <property type="match status" value="1"/>
</dbReference>
<dbReference type="GO" id="GO:0140469">
    <property type="term" value="P:GCN2-mediated signaling"/>
    <property type="evidence" value="ECO:0007669"/>
    <property type="project" value="TreeGrafter"/>
</dbReference>
<evidence type="ECO:0000256" key="2">
    <source>
        <dbReference type="SAM" id="MobiDB-lite"/>
    </source>
</evidence>
<dbReference type="Proteomes" id="UP001190700">
    <property type="component" value="Unassembled WGS sequence"/>
</dbReference>
<dbReference type="InterPro" id="IPR023582">
    <property type="entry name" value="Impact"/>
</dbReference>
<dbReference type="SUPFAM" id="SSF54211">
    <property type="entry name" value="Ribosomal protein S5 domain 2-like"/>
    <property type="match status" value="1"/>
</dbReference>
<organism evidence="4 5">
    <name type="scientific">Cymbomonas tetramitiformis</name>
    <dbReference type="NCBI Taxonomy" id="36881"/>
    <lineage>
        <taxon>Eukaryota</taxon>
        <taxon>Viridiplantae</taxon>
        <taxon>Chlorophyta</taxon>
        <taxon>Pyramimonadophyceae</taxon>
        <taxon>Pyramimonadales</taxon>
        <taxon>Pyramimonadaceae</taxon>
        <taxon>Cymbomonas</taxon>
    </lineage>
</organism>